<evidence type="ECO:0000313" key="5">
    <source>
        <dbReference type="Proteomes" id="UP000821837"/>
    </source>
</evidence>
<evidence type="ECO:0000313" key="4">
    <source>
        <dbReference type="EMBL" id="KAH7968101.1"/>
    </source>
</evidence>
<keyword evidence="1" id="KW-0862">Zinc</keyword>
<feature type="compositionally biased region" description="Low complexity" evidence="2">
    <location>
        <begin position="392"/>
        <end position="404"/>
    </location>
</feature>
<sequence>MAASTKTGYDPNTMQWVEIEAEEARQDPIPCEDEYLQIMVRQMQEKLAKMKPRGLAAAAQPQARKPGSTSAADAESPKQLSSWKPTHTLRIRSDELVIVLKPRITMDLHAAFGPGGIGTAVQRLTGSTANAGISVWPVWDQNIVVVGVKTEILASKLIGDVTLTIGDRQVPFQGHLKSAGETCKGVVTVAENETWESLRHKLAWIDGEILYVRKLGTSNVAVVTFKGRRVPRYIHYCSENVSVRYYKKTVPACYRCGTVGHRPDACPNPDNRRCIHCGAKVDITPDGPAEHECQPECLICGENHFTGSAQCVGKFRKAWRPAAPQPQHGQKRKQGGPPSPPKTGAKQQSKQNKPKPSNVPAGQKSKPPTFQPGDFPQLASPPKPVSNWAGVSSQSPTTTAASPSHPEILKQLEAMQKRIEILERENQMLKATQAAPPPPRTEPEAMHASACSDDEQETGSDVSGNTSVSKTVVATSEDIEARLSRLETKLEEQSKMILEQTKLTVEKIIPQQLNLSVQVAIQDLKQSVVPILTTSILQTVQNWLTPQLEEIKTSIQSSEQRRRKIVHRNPANSESESNIEQPVTYQTESPMPNQAPTLAPVGTIAPPQ</sequence>
<dbReference type="PROSITE" id="PS50158">
    <property type="entry name" value="ZF_CCHC"/>
    <property type="match status" value="1"/>
</dbReference>
<feature type="region of interest" description="Disordered" evidence="2">
    <location>
        <begin position="430"/>
        <end position="468"/>
    </location>
</feature>
<evidence type="ECO:0000256" key="1">
    <source>
        <dbReference type="PROSITE-ProRule" id="PRU00047"/>
    </source>
</evidence>
<dbReference type="SUPFAM" id="SSF57756">
    <property type="entry name" value="Retrovirus zinc finger-like domains"/>
    <property type="match status" value="1"/>
</dbReference>
<dbReference type="VEuPathDB" id="VectorBase:RSAN_035783"/>
<evidence type="ECO:0000256" key="2">
    <source>
        <dbReference type="SAM" id="MobiDB-lite"/>
    </source>
</evidence>
<dbReference type="GO" id="GO:0003676">
    <property type="term" value="F:nucleic acid binding"/>
    <property type="evidence" value="ECO:0007669"/>
    <property type="project" value="InterPro"/>
</dbReference>
<dbReference type="GO" id="GO:0008270">
    <property type="term" value="F:zinc ion binding"/>
    <property type="evidence" value="ECO:0007669"/>
    <property type="project" value="UniProtKB-KW"/>
</dbReference>
<proteinExistence type="predicted"/>
<dbReference type="InterPro" id="IPR001878">
    <property type="entry name" value="Znf_CCHC"/>
</dbReference>
<keyword evidence="1" id="KW-0479">Metal-binding</keyword>
<feature type="region of interest" description="Disordered" evidence="2">
    <location>
        <begin position="50"/>
        <end position="85"/>
    </location>
</feature>
<name>A0A9D4T181_RHISA</name>
<feature type="compositionally biased region" description="Polar residues" evidence="2">
    <location>
        <begin position="459"/>
        <end position="468"/>
    </location>
</feature>
<dbReference type="AlphaFoldDB" id="A0A9D4T181"/>
<reference evidence="4" key="1">
    <citation type="journal article" date="2020" name="Cell">
        <title>Large-Scale Comparative Analyses of Tick Genomes Elucidate Their Genetic Diversity and Vector Capacities.</title>
        <authorList>
            <consortium name="Tick Genome and Microbiome Consortium (TIGMIC)"/>
            <person name="Jia N."/>
            <person name="Wang J."/>
            <person name="Shi W."/>
            <person name="Du L."/>
            <person name="Sun Y."/>
            <person name="Zhan W."/>
            <person name="Jiang J.F."/>
            <person name="Wang Q."/>
            <person name="Zhang B."/>
            <person name="Ji P."/>
            <person name="Bell-Sakyi L."/>
            <person name="Cui X.M."/>
            <person name="Yuan T.T."/>
            <person name="Jiang B.G."/>
            <person name="Yang W.F."/>
            <person name="Lam T.T."/>
            <person name="Chang Q.C."/>
            <person name="Ding S.J."/>
            <person name="Wang X.J."/>
            <person name="Zhu J.G."/>
            <person name="Ruan X.D."/>
            <person name="Zhao L."/>
            <person name="Wei J.T."/>
            <person name="Ye R.Z."/>
            <person name="Que T.C."/>
            <person name="Du C.H."/>
            <person name="Zhou Y.H."/>
            <person name="Cheng J.X."/>
            <person name="Dai P.F."/>
            <person name="Guo W.B."/>
            <person name="Han X.H."/>
            <person name="Huang E.J."/>
            <person name="Li L.F."/>
            <person name="Wei W."/>
            <person name="Gao Y.C."/>
            <person name="Liu J.Z."/>
            <person name="Shao H.Z."/>
            <person name="Wang X."/>
            <person name="Wang C.C."/>
            <person name="Yang T.C."/>
            <person name="Huo Q.B."/>
            <person name="Li W."/>
            <person name="Chen H.Y."/>
            <person name="Chen S.E."/>
            <person name="Zhou L.G."/>
            <person name="Ni X.B."/>
            <person name="Tian J.H."/>
            <person name="Sheng Y."/>
            <person name="Liu T."/>
            <person name="Pan Y.S."/>
            <person name="Xia L.Y."/>
            <person name="Li J."/>
            <person name="Zhao F."/>
            <person name="Cao W.C."/>
        </authorList>
    </citation>
    <scope>NUCLEOTIDE SEQUENCE</scope>
    <source>
        <strain evidence="4">Rsan-2018</strain>
    </source>
</reference>
<feature type="region of interest" description="Disordered" evidence="2">
    <location>
        <begin position="319"/>
        <end position="405"/>
    </location>
</feature>
<keyword evidence="1" id="KW-0863">Zinc-finger</keyword>
<feature type="region of interest" description="Disordered" evidence="2">
    <location>
        <begin position="555"/>
        <end position="608"/>
    </location>
</feature>
<feature type="compositionally biased region" description="Low complexity" evidence="2">
    <location>
        <begin position="346"/>
        <end position="358"/>
    </location>
</feature>
<dbReference type="EMBL" id="JABSTV010001248">
    <property type="protein sequence ID" value="KAH7968101.1"/>
    <property type="molecule type" value="Genomic_DNA"/>
</dbReference>
<gene>
    <name evidence="4" type="ORF">HPB52_005627</name>
</gene>
<organism evidence="4 5">
    <name type="scientific">Rhipicephalus sanguineus</name>
    <name type="common">Brown dog tick</name>
    <name type="synonym">Ixodes sanguineus</name>
    <dbReference type="NCBI Taxonomy" id="34632"/>
    <lineage>
        <taxon>Eukaryota</taxon>
        <taxon>Metazoa</taxon>
        <taxon>Ecdysozoa</taxon>
        <taxon>Arthropoda</taxon>
        <taxon>Chelicerata</taxon>
        <taxon>Arachnida</taxon>
        <taxon>Acari</taxon>
        <taxon>Parasitiformes</taxon>
        <taxon>Ixodida</taxon>
        <taxon>Ixodoidea</taxon>
        <taxon>Ixodidae</taxon>
        <taxon>Rhipicephalinae</taxon>
        <taxon>Rhipicephalus</taxon>
        <taxon>Rhipicephalus</taxon>
    </lineage>
</organism>
<evidence type="ECO:0000259" key="3">
    <source>
        <dbReference type="PROSITE" id="PS50158"/>
    </source>
</evidence>
<protein>
    <recommendedName>
        <fullName evidence="3">CCHC-type domain-containing protein</fullName>
    </recommendedName>
</protein>
<dbReference type="InterPro" id="IPR036875">
    <property type="entry name" value="Znf_CCHC_sf"/>
</dbReference>
<feature type="compositionally biased region" description="Polar residues" evidence="2">
    <location>
        <begin position="570"/>
        <end position="596"/>
    </location>
</feature>
<accession>A0A9D4T181</accession>
<comment type="caution">
    <text evidence="4">The sequence shown here is derived from an EMBL/GenBank/DDBJ whole genome shotgun (WGS) entry which is preliminary data.</text>
</comment>
<keyword evidence="5" id="KW-1185">Reference proteome</keyword>
<dbReference type="Proteomes" id="UP000821837">
    <property type="component" value="Unassembled WGS sequence"/>
</dbReference>
<reference evidence="4" key="2">
    <citation type="submission" date="2021-09" db="EMBL/GenBank/DDBJ databases">
        <authorList>
            <person name="Jia N."/>
            <person name="Wang J."/>
            <person name="Shi W."/>
            <person name="Du L."/>
            <person name="Sun Y."/>
            <person name="Zhan W."/>
            <person name="Jiang J."/>
            <person name="Wang Q."/>
            <person name="Zhang B."/>
            <person name="Ji P."/>
            <person name="Sakyi L.B."/>
            <person name="Cui X."/>
            <person name="Yuan T."/>
            <person name="Jiang B."/>
            <person name="Yang W."/>
            <person name="Lam T.T.-Y."/>
            <person name="Chang Q."/>
            <person name="Ding S."/>
            <person name="Wang X."/>
            <person name="Zhu J."/>
            <person name="Ruan X."/>
            <person name="Zhao L."/>
            <person name="Wei J."/>
            <person name="Que T."/>
            <person name="Du C."/>
            <person name="Cheng J."/>
            <person name="Dai P."/>
            <person name="Han X."/>
            <person name="Huang E."/>
            <person name="Gao Y."/>
            <person name="Liu J."/>
            <person name="Shao H."/>
            <person name="Ye R."/>
            <person name="Li L."/>
            <person name="Wei W."/>
            <person name="Wang X."/>
            <person name="Wang C."/>
            <person name="Huo Q."/>
            <person name="Li W."/>
            <person name="Guo W."/>
            <person name="Chen H."/>
            <person name="Chen S."/>
            <person name="Zhou L."/>
            <person name="Zhou L."/>
            <person name="Ni X."/>
            <person name="Tian J."/>
            <person name="Zhou Y."/>
            <person name="Sheng Y."/>
            <person name="Liu T."/>
            <person name="Pan Y."/>
            <person name="Xia L."/>
            <person name="Li J."/>
            <person name="Zhao F."/>
            <person name="Cao W."/>
        </authorList>
    </citation>
    <scope>NUCLEOTIDE SEQUENCE</scope>
    <source>
        <strain evidence="4">Rsan-2018</strain>
        <tissue evidence="4">Larvae</tissue>
    </source>
</reference>
<feature type="domain" description="CCHC-type" evidence="3">
    <location>
        <begin position="253"/>
        <end position="268"/>
    </location>
</feature>